<gene>
    <name evidence="9" type="ORF">ANCDUO_03668</name>
</gene>
<dbReference type="Pfam" id="PF00292">
    <property type="entry name" value="PAX"/>
    <property type="match status" value="1"/>
</dbReference>
<evidence type="ECO:0000256" key="4">
    <source>
        <dbReference type="ARBA" id="ARBA00023015"/>
    </source>
</evidence>
<feature type="domain" description="Paired" evidence="8">
    <location>
        <begin position="15"/>
        <end position="166"/>
    </location>
</feature>
<dbReference type="Proteomes" id="UP000054047">
    <property type="component" value="Unassembled WGS sequence"/>
</dbReference>
<keyword evidence="2" id="KW-0217">Developmental protein</keyword>
<keyword evidence="6" id="KW-0804">Transcription</keyword>
<dbReference type="InterPro" id="IPR036388">
    <property type="entry name" value="WH-like_DNA-bd_sf"/>
</dbReference>
<evidence type="ECO:0000256" key="1">
    <source>
        <dbReference type="ARBA" id="ARBA00004123"/>
    </source>
</evidence>
<evidence type="ECO:0000256" key="5">
    <source>
        <dbReference type="ARBA" id="ARBA00023125"/>
    </source>
</evidence>
<evidence type="ECO:0000259" key="8">
    <source>
        <dbReference type="PROSITE" id="PS51057"/>
    </source>
</evidence>
<keyword evidence="10" id="KW-1185">Reference proteome</keyword>
<dbReference type="SUPFAM" id="SSF46689">
    <property type="entry name" value="Homeodomain-like"/>
    <property type="match status" value="1"/>
</dbReference>
<evidence type="ECO:0000256" key="6">
    <source>
        <dbReference type="ARBA" id="ARBA00023163"/>
    </source>
</evidence>
<dbReference type="PANTHER" id="PTHR45636">
    <property type="entry name" value="PAIRED BOX PROTEIN PAX-6-RELATED-RELATED"/>
    <property type="match status" value="1"/>
</dbReference>
<dbReference type="GO" id="GO:0000978">
    <property type="term" value="F:RNA polymerase II cis-regulatory region sequence-specific DNA binding"/>
    <property type="evidence" value="ECO:0007669"/>
    <property type="project" value="TreeGrafter"/>
</dbReference>
<accession>A0A0C2H3A9</accession>
<sequence length="179" mass="19506">MYPPLPFDRFIVDAGHTGVNQLGGVFVNGRPLPDTTRQKIVELAHGGARPCDISRILQVSNGAAASAGLESAGREEILLTSATTFSSHYPIGLAAYQVDTMERGRHGVNRTACGVRVASLTREQFTISDEKRIGQDGFVYEHRGRMPGIIERLEEVTKMQKRLKQVVLFASAKTNIGSP</sequence>
<keyword evidence="5" id="KW-0238">DNA-binding</keyword>
<protein>
    <submittedName>
        <fullName evidence="9">Paired box' domain protein</fullName>
    </submittedName>
</protein>
<reference evidence="9 10" key="1">
    <citation type="submission" date="2013-12" db="EMBL/GenBank/DDBJ databases">
        <title>Draft genome of the parsitic nematode Ancylostoma duodenale.</title>
        <authorList>
            <person name="Mitreva M."/>
        </authorList>
    </citation>
    <scope>NUCLEOTIDE SEQUENCE [LARGE SCALE GENOMIC DNA]</scope>
    <source>
        <strain evidence="9 10">Zhejiang</strain>
    </source>
</reference>
<dbReference type="PANTHER" id="PTHR45636:SF41">
    <property type="entry name" value="PAIRED BOX PROTEIN PAX-6-RELATED"/>
    <property type="match status" value="1"/>
</dbReference>
<evidence type="ECO:0000256" key="3">
    <source>
        <dbReference type="ARBA" id="ARBA00022724"/>
    </source>
</evidence>
<evidence type="ECO:0000313" key="10">
    <source>
        <dbReference type="Proteomes" id="UP000054047"/>
    </source>
</evidence>
<dbReference type="PROSITE" id="PS51057">
    <property type="entry name" value="PAIRED_2"/>
    <property type="match status" value="1"/>
</dbReference>
<dbReference type="SMART" id="SM00351">
    <property type="entry name" value="PAX"/>
    <property type="match status" value="1"/>
</dbReference>
<dbReference type="InterPro" id="IPR009057">
    <property type="entry name" value="Homeodomain-like_sf"/>
</dbReference>
<evidence type="ECO:0000256" key="7">
    <source>
        <dbReference type="ARBA" id="ARBA00023242"/>
    </source>
</evidence>
<keyword evidence="7" id="KW-0539">Nucleus</keyword>
<dbReference type="GO" id="GO:0000981">
    <property type="term" value="F:DNA-binding transcription factor activity, RNA polymerase II-specific"/>
    <property type="evidence" value="ECO:0007669"/>
    <property type="project" value="TreeGrafter"/>
</dbReference>
<proteinExistence type="predicted"/>
<organism evidence="9 10">
    <name type="scientific">Ancylostoma duodenale</name>
    <dbReference type="NCBI Taxonomy" id="51022"/>
    <lineage>
        <taxon>Eukaryota</taxon>
        <taxon>Metazoa</taxon>
        <taxon>Ecdysozoa</taxon>
        <taxon>Nematoda</taxon>
        <taxon>Chromadorea</taxon>
        <taxon>Rhabditida</taxon>
        <taxon>Rhabditina</taxon>
        <taxon>Rhabditomorpha</taxon>
        <taxon>Strongyloidea</taxon>
        <taxon>Ancylostomatidae</taxon>
        <taxon>Ancylostomatinae</taxon>
        <taxon>Ancylostoma</taxon>
    </lineage>
</organism>
<dbReference type="EMBL" id="KN727304">
    <property type="protein sequence ID" value="KIH66004.1"/>
    <property type="molecule type" value="Genomic_DNA"/>
</dbReference>
<dbReference type="OrthoDB" id="3225452at2759"/>
<dbReference type="InterPro" id="IPR043565">
    <property type="entry name" value="PAX_fam"/>
</dbReference>
<keyword evidence="4" id="KW-0805">Transcription regulation</keyword>
<evidence type="ECO:0000313" key="9">
    <source>
        <dbReference type="EMBL" id="KIH66004.1"/>
    </source>
</evidence>
<dbReference type="AlphaFoldDB" id="A0A0C2H3A9"/>
<dbReference type="InterPro" id="IPR001523">
    <property type="entry name" value="Paired_dom"/>
</dbReference>
<keyword evidence="3" id="KW-0563">Paired box</keyword>
<dbReference type="GO" id="GO:0005634">
    <property type="term" value="C:nucleus"/>
    <property type="evidence" value="ECO:0007669"/>
    <property type="project" value="UniProtKB-SubCell"/>
</dbReference>
<name>A0A0C2H3A9_9BILA</name>
<dbReference type="PRINTS" id="PR00027">
    <property type="entry name" value="PAIREDBOX"/>
</dbReference>
<dbReference type="Gene3D" id="1.10.10.10">
    <property type="entry name" value="Winged helix-like DNA-binding domain superfamily/Winged helix DNA-binding domain"/>
    <property type="match status" value="1"/>
</dbReference>
<evidence type="ECO:0000256" key="2">
    <source>
        <dbReference type="ARBA" id="ARBA00022473"/>
    </source>
</evidence>
<comment type="subcellular location">
    <subcellularLocation>
        <location evidence="1">Nucleus</location>
    </subcellularLocation>
</comment>